<dbReference type="HOGENOM" id="CLU_056175_2_1_6"/>
<keyword evidence="6 8" id="KW-1133">Transmembrane helix</keyword>
<evidence type="ECO:0000313" key="9">
    <source>
        <dbReference type="EMBL" id="EAR28642.1"/>
    </source>
</evidence>
<dbReference type="InterPro" id="IPR038770">
    <property type="entry name" value="Na+/solute_symporter_sf"/>
</dbReference>
<feature type="transmembrane region" description="Helical" evidence="8">
    <location>
        <begin position="37"/>
        <end position="54"/>
    </location>
</feature>
<keyword evidence="3" id="KW-0813">Transport</keyword>
<keyword evidence="7 8" id="KW-0472">Membrane</keyword>
<evidence type="ECO:0008006" key="11">
    <source>
        <dbReference type="Google" id="ProtNLM"/>
    </source>
</evidence>
<sequence>MSVFSIVFPLIFIVLLGYGAAKTQFLEQIHIAGLSKFTFYISVPAFLFLNMAQADLAHSFNSATLWAFYVPVISIFLLGAVLDRYLFKKQHHRASSHAVYALGCSYSNTVLVGLPIIIAAMGNAMIGSVFMIITFHSALLFALTFLLSAKGQEQAFSWRQFAKTMLLNPVVMSITSGLIINILGITLFNDLAIGIELLAQPAIASALFVLGSNLAFYRIGEDWQQALLASVIKTVLLPAFVFAFGHFVIALPQDQLAIVVLLSAAPLGVNAYLVANQIGQHQATLASTVVLSTLLCVISFSVWLSILLPN</sequence>
<feature type="transmembrane region" description="Helical" evidence="8">
    <location>
        <begin position="200"/>
        <end position="219"/>
    </location>
</feature>
<dbReference type="GO" id="GO:0055085">
    <property type="term" value="P:transmembrane transport"/>
    <property type="evidence" value="ECO:0007669"/>
    <property type="project" value="InterPro"/>
</dbReference>
<keyword evidence="5 8" id="KW-0812">Transmembrane</keyword>
<comment type="similarity">
    <text evidence="2">Belongs to the auxin efflux carrier (TC 2.A.69) family.</text>
</comment>
<protein>
    <recommendedName>
        <fullName evidence="11">Transporter</fullName>
    </recommendedName>
</protein>
<dbReference type="Pfam" id="PF03547">
    <property type="entry name" value="Mem_trans"/>
    <property type="match status" value="2"/>
</dbReference>
<evidence type="ECO:0000256" key="5">
    <source>
        <dbReference type="ARBA" id="ARBA00022692"/>
    </source>
</evidence>
<evidence type="ECO:0000256" key="8">
    <source>
        <dbReference type="SAM" id="Phobius"/>
    </source>
</evidence>
<comment type="caution">
    <text evidence="9">The sequence shown here is derived from an EMBL/GenBank/DDBJ whole genome shotgun (WGS) entry which is preliminary data.</text>
</comment>
<keyword evidence="10" id="KW-1185">Reference proteome</keyword>
<evidence type="ECO:0000256" key="3">
    <source>
        <dbReference type="ARBA" id="ARBA00022448"/>
    </source>
</evidence>
<reference evidence="9 10" key="1">
    <citation type="submission" date="2006-02" db="EMBL/GenBank/DDBJ databases">
        <authorList>
            <person name="Moran M.A."/>
            <person name="Kjelleberg S."/>
            <person name="Egan S."/>
            <person name="Saunders N."/>
            <person name="Thomas T."/>
            <person name="Ferriera S."/>
            <person name="Johnson J."/>
            <person name="Kravitz S."/>
            <person name="Halpern A."/>
            <person name="Remington K."/>
            <person name="Beeson K."/>
            <person name="Tran B."/>
            <person name="Rogers Y.-H."/>
            <person name="Friedman R."/>
            <person name="Venter J.C."/>
        </authorList>
    </citation>
    <scope>NUCLEOTIDE SEQUENCE [LARGE SCALE GENOMIC DNA]</scope>
    <source>
        <strain evidence="9 10">D2</strain>
    </source>
</reference>
<comment type="subcellular location">
    <subcellularLocation>
        <location evidence="1">Cell membrane</location>
        <topology evidence="1">Multi-pass membrane protein</topology>
    </subcellularLocation>
</comment>
<feature type="transmembrane region" description="Helical" evidence="8">
    <location>
        <begin position="226"/>
        <end position="249"/>
    </location>
</feature>
<dbReference type="RefSeq" id="WP_009837904.1">
    <property type="nucleotide sequence ID" value="NZ_AAOH01000003.1"/>
</dbReference>
<feature type="transmembrane region" description="Helical" evidence="8">
    <location>
        <begin position="285"/>
        <end position="308"/>
    </location>
</feature>
<feature type="transmembrane region" description="Helical" evidence="8">
    <location>
        <begin position="124"/>
        <end position="146"/>
    </location>
</feature>
<evidence type="ECO:0000256" key="2">
    <source>
        <dbReference type="ARBA" id="ARBA00010145"/>
    </source>
</evidence>
<dbReference type="PANTHER" id="PTHR36838">
    <property type="entry name" value="AUXIN EFFLUX CARRIER FAMILY PROTEIN"/>
    <property type="match status" value="1"/>
</dbReference>
<proteinExistence type="inferred from homology"/>
<feature type="transmembrane region" description="Helical" evidence="8">
    <location>
        <begin position="6"/>
        <end position="25"/>
    </location>
</feature>
<gene>
    <name evidence="9" type="ORF">PTD2_06359</name>
</gene>
<dbReference type="AlphaFoldDB" id="A4C7S7"/>
<dbReference type="GO" id="GO:0005886">
    <property type="term" value="C:plasma membrane"/>
    <property type="evidence" value="ECO:0007669"/>
    <property type="project" value="UniProtKB-SubCell"/>
</dbReference>
<feature type="transmembrane region" description="Helical" evidence="8">
    <location>
        <begin position="66"/>
        <end position="87"/>
    </location>
</feature>
<evidence type="ECO:0000256" key="4">
    <source>
        <dbReference type="ARBA" id="ARBA00022475"/>
    </source>
</evidence>
<evidence type="ECO:0000256" key="7">
    <source>
        <dbReference type="ARBA" id="ARBA00023136"/>
    </source>
</evidence>
<dbReference type="Gene3D" id="1.20.1530.20">
    <property type="match status" value="1"/>
</dbReference>
<evidence type="ECO:0000256" key="1">
    <source>
        <dbReference type="ARBA" id="ARBA00004651"/>
    </source>
</evidence>
<evidence type="ECO:0000313" key="10">
    <source>
        <dbReference type="Proteomes" id="UP000006201"/>
    </source>
</evidence>
<dbReference type="Proteomes" id="UP000006201">
    <property type="component" value="Unassembled WGS sequence"/>
</dbReference>
<dbReference type="eggNOG" id="COG0679">
    <property type="taxonomic scope" value="Bacteria"/>
</dbReference>
<accession>A4C7S7</accession>
<dbReference type="InterPro" id="IPR004776">
    <property type="entry name" value="Mem_transp_PIN-like"/>
</dbReference>
<keyword evidence="4" id="KW-1003">Cell membrane</keyword>
<dbReference type="PANTHER" id="PTHR36838:SF3">
    <property type="entry name" value="TRANSPORTER AUXIN EFFLUX CARRIER EC FAMILY"/>
    <property type="match status" value="1"/>
</dbReference>
<dbReference type="OrthoDB" id="5870554at2"/>
<dbReference type="STRING" id="87626.PTD2_06359"/>
<dbReference type="EMBL" id="AAOH01000003">
    <property type="protein sequence ID" value="EAR28642.1"/>
    <property type="molecule type" value="Genomic_DNA"/>
</dbReference>
<feature type="transmembrane region" description="Helical" evidence="8">
    <location>
        <begin position="166"/>
        <end position="188"/>
    </location>
</feature>
<name>A4C7S7_9GAMM</name>
<feature type="transmembrane region" description="Helical" evidence="8">
    <location>
        <begin position="255"/>
        <end position="273"/>
    </location>
</feature>
<organism evidence="9 10">
    <name type="scientific">Pseudoalteromonas tunicata D2</name>
    <dbReference type="NCBI Taxonomy" id="87626"/>
    <lineage>
        <taxon>Bacteria</taxon>
        <taxon>Pseudomonadati</taxon>
        <taxon>Pseudomonadota</taxon>
        <taxon>Gammaproteobacteria</taxon>
        <taxon>Alteromonadales</taxon>
        <taxon>Pseudoalteromonadaceae</taxon>
        <taxon>Pseudoalteromonas</taxon>
    </lineage>
</organism>
<feature type="transmembrane region" description="Helical" evidence="8">
    <location>
        <begin position="99"/>
        <end position="118"/>
    </location>
</feature>
<evidence type="ECO:0000256" key="6">
    <source>
        <dbReference type="ARBA" id="ARBA00022989"/>
    </source>
</evidence>